<dbReference type="HAMAP" id="MF_01925">
    <property type="entry name" value="P5C_reductase"/>
    <property type="match status" value="1"/>
</dbReference>
<dbReference type="InterPro" id="IPR000304">
    <property type="entry name" value="Pyrroline-COOH_reductase"/>
</dbReference>
<dbReference type="EC" id="1.5.1.2" evidence="2"/>
<reference evidence="6 7" key="1">
    <citation type="submission" date="2020-08" db="EMBL/GenBank/DDBJ databases">
        <title>Genomic Encyclopedia of Type Strains, Phase IV (KMG-IV): sequencing the most valuable type-strain genomes for metagenomic binning, comparative biology and taxonomic classification.</title>
        <authorList>
            <person name="Goeker M."/>
        </authorList>
    </citation>
    <scope>NUCLEOTIDE SEQUENCE [LARGE SCALE GENOMIC DNA]</scope>
    <source>
        <strain evidence="6 7">DSM 103462</strain>
    </source>
</reference>
<dbReference type="EMBL" id="JACHFQ010000006">
    <property type="protein sequence ID" value="MBB5226681.1"/>
    <property type="molecule type" value="Genomic_DNA"/>
</dbReference>
<keyword evidence="2 3" id="KW-0521">NADP</keyword>
<feature type="binding site" evidence="3">
    <location>
        <begin position="8"/>
        <end position="13"/>
    </location>
    <ligand>
        <name>NADP(+)</name>
        <dbReference type="ChEBI" id="CHEBI:58349"/>
    </ligand>
</feature>
<dbReference type="InterPro" id="IPR029036">
    <property type="entry name" value="P5CR_dimer"/>
</dbReference>
<evidence type="ECO:0000256" key="1">
    <source>
        <dbReference type="ARBA" id="ARBA00005525"/>
    </source>
</evidence>
<comment type="similarity">
    <text evidence="1 2">Belongs to the pyrroline-5-carboxylate reductase family.</text>
</comment>
<sequence length="274" mass="29996">MDAKIAIIGYGSMGRMIFEKLLASSLVEPENIYLANRTFEKITALKEECGVNVCKTNKEAASNADIIFVCLRPGDIKAVLEEIQPVSADSHIISLNGSIQFSQLEKVLGQIKISKVIPSVTAEVNESQTLVCHNECVSEKDKIVLERILHTLGNVIELPENEMGMGSELVSCMPGFIAALFNELKKAARPHTKISEEKIIEMLANTMVGTGRLIAEKNMSFADVIERVATKGGITQEGTKVIEEKFPPVAAEIFEKTLAKRKVTTEKAIESFGE</sequence>
<feature type="domain" description="Pyrroline-5-carboxylate reductase dimerisation" evidence="5">
    <location>
        <begin position="160"/>
        <end position="261"/>
    </location>
</feature>
<dbReference type="PANTHER" id="PTHR11645">
    <property type="entry name" value="PYRROLINE-5-CARBOXYLATE REDUCTASE"/>
    <property type="match status" value="1"/>
</dbReference>
<evidence type="ECO:0000259" key="5">
    <source>
        <dbReference type="Pfam" id="PF14748"/>
    </source>
</evidence>
<evidence type="ECO:0000256" key="2">
    <source>
        <dbReference type="HAMAP-Rule" id="MF_01925"/>
    </source>
</evidence>
<dbReference type="InterPro" id="IPR036291">
    <property type="entry name" value="NAD(P)-bd_dom_sf"/>
</dbReference>
<evidence type="ECO:0000313" key="6">
    <source>
        <dbReference type="EMBL" id="MBB5226681.1"/>
    </source>
</evidence>
<dbReference type="Pfam" id="PF14748">
    <property type="entry name" value="P5CR_dimer"/>
    <property type="match status" value="1"/>
</dbReference>
<dbReference type="AlphaFoldDB" id="A0A7W8LML2"/>
<comment type="function">
    <text evidence="2">Catalyzes the reduction of 1-pyrroline-5-carboxylate (PCA) to L-proline.</text>
</comment>
<keyword evidence="2" id="KW-0560">Oxidoreductase</keyword>
<dbReference type="GO" id="GO:0005737">
    <property type="term" value="C:cytoplasm"/>
    <property type="evidence" value="ECO:0007669"/>
    <property type="project" value="UniProtKB-SubCell"/>
</dbReference>
<comment type="pathway">
    <text evidence="2">Amino-acid biosynthesis; L-proline biosynthesis; L-proline from L-glutamate 5-semialdehyde: step 1/1.</text>
</comment>
<protein>
    <recommendedName>
        <fullName evidence="2">Pyrroline-5-carboxylate reductase</fullName>
        <shortName evidence="2">P5C reductase</shortName>
        <shortName evidence="2">P5CR</shortName>
        <ecNumber evidence="2">1.5.1.2</ecNumber>
    </recommendedName>
    <alternativeName>
        <fullName evidence="2">PCA reductase</fullName>
    </alternativeName>
</protein>
<keyword evidence="7" id="KW-1185">Reference proteome</keyword>
<comment type="caution">
    <text evidence="6">The sequence shown here is derived from an EMBL/GenBank/DDBJ whole genome shotgun (WGS) entry which is preliminary data.</text>
</comment>
<proteinExistence type="inferred from homology"/>
<dbReference type="UniPathway" id="UPA00098">
    <property type="reaction ID" value="UER00361"/>
</dbReference>
<dbReference type="Gene3D" id="1.10.3730.10">
    <property type="entry name" value="ProC C-terminal domain-like"/>
    <property type="match status" value="1"/>
</dbReference>
<dbReference type="GO" id="GO:0055129">
    <property type="term" value="P:L-proline biosynthetic process"/>
    <property type="evidence" value="ECO:0007669"/>
    <property type="project" value="UniProtKB-UniRule"/>
</dbReference>
<dbReference type="Gene3D" id="3.40.50.720">
    <property type="entry name" value="NAD(P)-binding Rossmann-like Domain"/>
    <property type="match status" value="1"/>
</dbReference>
<feature type="binding site" evidence="3">
    <location>
        <position position="57"/>
    </location>
    <ligand>
        <name>NADPH</name>
        <dbReference type="ChEBI" id="CHEBI:57783"/>
    </ligand>
</feature>
<evidence type="ECO:0000313" key="7">
    <source>
        <dbReference type="Proteomes" id="UP000518887"/>
    </source>
</evidence>
<dbReference type="PANTHER" id="PTHR11645:SF53">
    <property type="entry name" value="PYRROLINE-5-CARBOXYLATE REDUCTASE 3"/>
    <property type="match status" value="1"/>
</dbReference>
<organism evidence="6 7">
    <name type="scientific">Treponema ruminis</name>
    <dbReference type="NCBI Taxonomy" id="744515"/>
    <lineage>
        <taxon>Bacteria</taxon>
        <taxon>Pseudomonadati</taxon>
        <taxon>Spirochaetota</taxon>
        <taxon>Spirochaetia</taxon>
        <taxon>Spirochaetales</taxon>
        <taxon>Treponemataceae</taxon>
        <taxon>Treponema</taxon>
    </lineage>
</organism>
<dbReference type="Proteomes" id="UP000518887">
    <property type="component" value="Unassembled WGS sequence"/>
</dbReference>
<accession>A0A7W8LML2</accession>
<dbReference type="SUPFAM" id="SSF51735">
    <property type="entry name" value="NAD(P)-binding Rossmann-fold domains"/>
    <property type="match status" value="1"/>
</dbReference>
<comment type="catalytic activity">
    <reaction evidence="2">
        <text>L-proline + NADP(+) = (S)-1-pyrroline-5-carboxylate + NADPH + 2 H(+)</text>
        <dbReference type="Rhea" id="RHEA:14109"/>
        <dbReference type="ChEBI" id="CHEBI:15378"/>
        <dbReference type="ChEBI" id="CHEBI:17388"/>
        <dbReference type="ChEBI" id="CHEBI:57783"/>
        <dbReference type="ChEBI" id="CHEBI:58349"/>
        <dbReference type="ChEBI" id="CHEBI:60039"/>
        <dbReference type="EC" id="1.5.1.2"/>
    </reaction>
</comment>
<comment type="catalytic activity">
    <reaction evidence="2">
        <text>L-proline + NAD(+) = (S)-1-pyrroline-5-carboxylate + NADH + 2 H(+)</text>
        <dbReference type="Rhea" id="RHEA:14105"/>
        <dbReference type="ChEBI" id="CHEBI:15378"/>
        <dbReference type="ChEBI" id="CHEBI:17388"/>
        <dbReference type="ChEBI" id="CHEBI:57540"/>
        <dbReference type="ChEBI" id="CHEBI:57945"/>
        <dbReference type="ChEBI" id="CHEBI:60039"/>
        <dbReference type="EC" id="1.5.1.2"/>
    </reaction>
</comment>
<evidence type="ECO:0000256" key="3">
    <source>
        <dbReference type="PIRSR" id="PIRSR000193-1"/>
    </source>
</evidence>
<keyword evidence="2" id="KW-0963">Cytoplasm</keyword>
<dbReference type="Pfam" id="PF03807">
    <property type="entry name" value="F420_oxidored"/>
    <property type="match status" value="1"/>
</dbReference>
<dbReference type="PIRSF" id="PIRSF000193">
    <property type="entry name" value="Pyrrol-5-carb_rd"/>
    <property type="match status" value="1"/>
</dbReference>
<dbReference type="InterPro" id="IPR028939">
    <property type="entry name" value="P5C_Rdtase_cat_N"/>
</dbReference>
<dbReference type="InterPro" id="IPR008927">
    <property type="entry name" value="6-PGluconate_DH-like_C_sf"/>
</dbReference>
<keyword evidence="2" id="KW-0641">Proline biosynthesis</keyword>
<gene>
    <name evidence="2" type="primary">proC</name>
    <name evidence="6" type="ORF">HNP76_002062</name>
</gene>
<comment type="subcellular location">
    <subcellularLocation>
        <location evidence="2">Cytoplasm</location>
    </subcellularLocation>
</comment>
<name>A0A7W8LML2_9SPIR</name>
<dbReference type="RefSeq" id="WP_184660174.1">
    <property type="nucleotide sequence ID" value="NZ_CP031518.1"/>
</dbReference>
<feature type="domain" description="Pyrroline-5-carboxylate reductase catalytic N-terminal" evidence="4">
    <location>
        <begin position="4"/>
        <end position="95"/>
    </location>
</feature>
<evidence type="ECO:0000259" key="4">
    <source>
        <dbReference type="Pfam" id="PF03807"/>
    </source>
</evidence>
<dbReference type="SUPFAM" id="SSF48179">
    <property type="entry name" value="6-phosphogluconate dehydrogenase C-terminal domain-like"/>
    <property type="match status" value="1"/>
</dbReference>
<dbReference type="GO" id="GO:0004735">
    <property type="term" value="F:pyrroline-5-carboxylate reductase activity"/>
    <property type="evidence" value="ECO:0007669"/>
    <property type="project" value="UniProtKB-UniRule"/>
</dbReference>
<keyword evidence="2" id="KW-0028">Amino-acid biosynthesis</keyword>